<feature type="transmembrane region" description="Helical" evidence="8">
    <location>
        <begin position="138"/>
        <end position="156"/>
    </location>
</feature>
<feature type="transmembrane region" description="Helical" evidence="8">
    <location>
        <begin position="239"/>
        <end position="261"/>
    </location>
</feature>
<dbReference type="PROSITE" id="PS50928">
    <property type="entry name" value="ABC_TM1"/>
    <property type="match status" value="1"/>
</dbReference>
<dbReference type="PANTHER" id="PTHR43357:SF4">
    <property type="entry name" value="INNER MEMBRANE ABC TRANSPORTER PERMEASE PROTEIN YDCV"/>
    <property type="match status" value="1"/>
</dbReference>
<keyword evidence="7 8" id="KW-0472">Membrane</keyword>
<evidence type="ECO:0000256" key="5">
    <source>
        <dbReference type="ARBA" id="ARBA00022692"/>
    </source>
</evidence>
<dbReference type="Proteomes" id="UP000256486">
    <property type="component" value="Unassembled WGS sequence"/>
</dbReference>
<dbReference type="GO" id="GO:0055085">
    <property type="term" value="P:transmembrane transport"/>
    <property type="evidence" value="ECO:0007669"/>
    <property type="project" value="InterPro"/>
</dbReference>
<feature type="domain" description="ABC transmembrane type-1" evidence="10">
    <location>
        <begin position="70"/>
        <end position="257"/>
    </location>
</feature>
<dbReference type="InterPro" id="IPR000515">
    <property type="entry name" value="MetI-like"/>
</dbReference>
<dbReference type="SUPFAM" id="SSF161098">
    <property type="entry name" value="MetI-like"/>
    <property type="match status" value="1"/>
</dbReference>
<dbReference type="CDD" id="cd06261">
    <property type="entry name" value="TM_PBP2"/>
    <property type="match status" value="1"/>
</dbReference>
<feature type="transmembrane region" description="Helical" evidence="8">
    <location>
        <begin position="17"/>
        <end position="38"/>
    </location>
</feature>
<dbReference type="GO" id="GO:0005886">
    <property type="term" value="C:plasma membrane"/>
    <property type="evidence" value="ECO:0007669"/>
    <property type="project" value="UniProtKB-SubCell"/>
</dbReference>
<dbReference type="RefSeq" id="WP_116415619.1">
    <property type="nucleotide sequence ID" value="NZ_NBWZ01000001.1"/>
</dbReference>
<keyword evidence="5 8" id="KW-0812">Transmembrane</keyword>
<evidence type="ECO:0000256" key="6">
    <source>
        <dbReference type="ARBA" id="ARBA00022989"/>
    </source>
</evidence>
<keyword evidence="4" id="KW-0997">Cell inner membrane</keyword>
<feature type="transmembrane region" description="Helical" evidence="8">
    <location>
        <begin position="74"/>
        <end position="94"/>
    </location>
</feature>
<evidence type="ECO:0000256" key="4">
    <source>
        <dbReference type="ARBA" id="ARBA00022519"/>
    </source>
</evidence>
<protein>
    <submittedName>
        <fullName evidence="11">ABC transporter permease</fullName>
    </submittedName>
</protein>
<dbReference type="EMBL" id="NBWZ01000001">
    <property type="protein sequence ID" value="RFA10237.1"/>
    <property type="molecule type" value="Genomic_DNA"/>
</dbReference>
<evidence type="ECO:0000259" key="10">
    <source>
        <dbReference type="PROSITE" id="PS50928"/>
    </source>
</evidence>
<evidence type="ECO:0000256" key="1">
    <source>
        <dbReference type="ARBA" id="ARBA00004429"/>
    </source>
</evidence>
<gene>
    <name evidence="11" type="ORF">B7R54_14235</name>
</gene>
<evidence type="ECO:0000256" key="8">
    <source>
        <dbReference type="RuleBase" id="RU363032"/>
    </source>
</evidence>
<feature type="region of interest" description="Disordered" evidence="9">
    <location>
        <begin position="264"/>
        <end position="313"/>
    </location>
</feature>
<dbReference type="OrthoDB" id="5622164at2"/>
<evidence type="ECO:0000256" key="7">
    <source>
        <dbReference type="ARBA" id="ARBA00023136"/>
    </source>
</evidence>
<evidence type="ECO:0000313" key="11">
    <source>
        <dbReference type="EMBL" id="RFA10237.1"/>
    </source>
</evidence>
<comment type="caution">
    <text evidence="11">The sequence shown here is derived from an EMBL/GenBank/DDBJ whole genome shotgun (WGS) entry which is preliminary data.</text>
</comment>
<keyword evidence="3" id="KW-1003">Cell membrane</keyword>
<feature type="compositionally biased region" description="Low complexity" evidence="9">
    <location>
        <begin position="276"/>
        <end position="313"/>
    </location>
</feature>
<evidence type="ECO:0000256" key="3">
    <source>
        <dbReference type="ARBA" id="ARBA00022475"/>
    </source>
</evidence>
<evidence type="ECO:0000313" key="12">
    <source>
        <dbReference type="Proteomes" id="UP000256486"/>
    </source>
</evidence>
<accession>A0A3E0VMX0</accession>
<name>A0A3E0VMX0_9MICO</name>
<dbReference type="PANTHER" id="PTHR43357">
    <property type="entry name" value="INNER MEMBRANE ABC TRANSPORTER PERMEASE PROTEIN YDCV"/>
    <property type="match status" value="1"/>
</dbReference>
<keyword evidence="6 8" id="KW-1133">Transmembrane helix</keyword>
<feature type="transmembrane region" description="Helical" evidence="8">
    <location>
        <begin position="106"/>
        <end position="132"/>
    </location>
</feature>
<dbReference type="InterPro" id="IPR035906">
    <property type="entry name" value="MetI-like_sf"/>
</dbReference>
<sequence length="343" mass="35182">MIGGRVGAAPSRLTRTIILSLVGLVFAVPILAMIQFTFRDGLSGSYTLSHWTGLADPAVNTKYAPLVTALGNSLVLVIVTVLLVLVLLLPTMILVELRFPRLRRVLEFVCIIPITVPAIVLVVGLVPVYSVVVKVTGSSIWSLGFAYGVTVLPYAYRAIQANLGTVDVVTLGEAARSLGAGWATVLFRVILPNLRRGVLAASFISVAVVLGEFTIASLLNRVNLQTALVLISKSDPYVAVIFSLLALAFAFVLLLLIGRLSTVGAGGGRRRGRRGGAASPPAPGTSSATPPGPGATSATSATSPGSGAALATPAAPAPLPVDAALAAVPATLPTAPAAERASR</sequence>
<keyword evidence="12" id="KW-1185">Reference proteome</keyword>
<evidence type="ECO:0000256" key="2">
    <source>
        <dbReference type="ARBA" id="ARBA00022448"/>
    </source>
</evidence>
<evidence type="ECO:0000256" key="9">
    <source>
        <dbReference type="SAM" id="MobiDB-lite"/>
    </source>
</evidence>
<organism evidence="11 12">
    <name type="scientific">Subtercola boreus</name>
    <dbReference type="NCBI Taxonomy" id="120213"/>
    <lineage>
        <taxon>Bacteria</taxon>
        <taxon>Bacillati</taxon>
        <taxon>Actinomycetota</taxon>
        <taxon>Actinomycetes</taxon>
        <taxon>Micrococcales</taxon>
        <taxon>Microbacteriaceae</taxon>
        <taxon>Subtercola</taxon>
    </lineage>
</organism>
<dbReference type="Pfam" id="PF00528">
    <property type="entry name" value="BPD_transp_1"/>
    <property type="match status" value="1"/>
</dbReference>
<reference evidence="11 12" key="1">
    <citation type="submission" date="2017-04" db="EMBL/GenBank/DDBJ databases">
        <title>Comparative genome analysis of Subtercola boreus.</title>
        <authorList>
            <person name="Cho Y.-J."/>
            <person name="Cho A."/>
            <person name="Kim O.-S."/>
            <person name="Lee J.-I."/>
        </authorList>
    </citation>
    <scope>NUCLEOTIDE SEQUENCE [LARGE SCALE GENOMIC DNA]</scope>
    <source>
        <strain evidence="11 12">K300</strain>
    </source>
</reference>
<dbReference type="AlphaFoldDB" id="A0A3E0VMX0"/>
<feature type="transmembrane region" description="Helical" evidence="8">
    <location>
        <begin position="198"/>
        <end position="219"/>
    </location>
</feature>
<comment type="subcellular location">
    <subcellularLocation>
        <location evidence="1">Cell inner membrane</location>
        <topology evidence="1">Multi-pass membrane protein</topology>
    </subcellularLocation>
    <subcellularLocation>
        <location evidence="8">Cell membrane</location>
        <topology evidence="8">Multi-pass membrane protein</topology>
    </subcellularLocation>
</comment>
<keyword evidence="2 8" id="KW-0813">Transport</keyword>
<dbReference type="Gene3D" id="1.10.3720.10">
    <property type="entry name" value="MetI-like"/>
    <property type="match status" value="1"/>
</dbReference>
<proteinExistence type="inferred from homology"/>
<comment type="similarity">
    <text evidence="8">Belongs to the binding-protein-dependent transport system permease family.</text>
</comment>